<dbReference type="NCBIfam" id="TIGR01554">
    <property type="entry name" value="major_cap_HK97"/>
    <property type="match status" value="1"/>
</dbReference>
<accession>A0A420F1K5</accession>
<dbReference type="OrthoDB" id="156689at2"/>
<feature type="domain" description="Phage capsid-like C-terminal" evidence="2">
    <location>
        <begin position="20"/>
        <end position="298"/>
    </location>
</feature>
<proteinExistence type="predicted"/>
<dbReference type="AlphaFoldDB" id="A0A420F1K5"/>
<organism evidence="3 4">
    <name type="scientific">Micromonospora globbae</name>
    <dbReference type="NCBI Taxonomy" id="1894969"/>
    <lineage>
        <taxon>Bacteria</taxon>
        <taxon>Bacillati</taxon>
        <taxon>Actinomycetota</taxon>
        <taxon>Actinomycetes</taxon>
        <taxon>Micromonosporales</taxon>
        <taxon>Micromonosporaceae</taxon>
        <taxon>Micromonospora</taxon>
    </lineage>
</organism>
<dbReference type="Proteomes" id="UP000285744">
    <property type="component" value="Unassembled WGS sequence"/>
</dbReference>
<dbReference type="Pfam" id="PF05065">
    <property type="entry name" value="Phage_capsid"/>
    <property type="match status" value="1"/>
</dbReference>
<name>A0A420F1K5_9ACTN</name>
<comment type="subcellular location">
    <subcellularLocation>
        <location evidence="1">Virion</location>
    </subcellularLocation>
</comment>
<dbReference type="InterPro" id="IPR024455">
    <property type="entry name" value="Phage_capsid"/>
</dbReference>
<dbReference type="EMBL" id="RAQQ01000008">
    <property type="protein sequence ID" value="RKF26854.1"/>
    <property type="molecule type" value="Genomic_DNA"/>
</dbReference>
<sequence length="321" mass="34177">MAYLNDSQIISRSENEAIELPEQVASDVVKATANTSVVARLARRINMGSKSYRQPVISGLPTAYWVNGDTGLKGHTTVKFGDTTLVAEAMATLVVVPDEFIDDSGVPIWSECKTLIAEAFGRKLDDAALWGLNAPASWTDSVYGSAVAAGNYVDRPASDAPDYGVDIANAAKLVSSDGFSVSGFAVRPGLRWELLGQRDLNGSPVFQQLAGTDGMPAETIYNLPAVESRNGAWNNDVSVIAGDWDKALFGVRQDITATIHTDAVISDESGNVVFNAMQQDSKIMRVVMRVGFAIANPQTQLNTTSARSPFALVLNEGTAAS</sequence>
<comment type="caution">
    <text evidence="3">The sequence shown here is derived from an EMBL/GenBank/DDBJ whole genome shotgun (WGS) entry which is preliminary data.</text>
</comment>
<dbReference type="RefSeq" id="WP_120328721.1">
    <property type="nucleotide sequence ID" value="NZ_RAQQ01000008.1"/>
</dbReference>
<reference evidence="3 4" key="1">
    <citation type="journal article" date="2018" name="Int. J. Syst. Evol. Microbiol.">
        <title>Micromonospora globbae sp. nov., an endophytic actinomycete isolated from roots of Globba winitii C. H. Wright.</title>
        <authorList>
            <person name="Kuncharoen N."/>
            <person name="Pittayakhajonwut P."/>
            <person name="Tanasupawat S."/>
        </authorList>
    </citation>
    <scope>NUCLEOTIDE SEQUENCE [LARGE SCALE GENOMIC DNA]</scope>
    <source>
        <strain evidence="3 4">WPS1-2</strain>
    </source>
</reference>
<dbReference type="InterPro" id="IPR054612">
    <property type="entry name" value="Phage_capsid-like_C"/>
</dbReference>
<evidence type="ECO:0000259" key="2">
    <source>
        <dbReference type="Pfam" id="PF05065"/>
    </source>
</evidence>
<evidence type="ECO:0000256" key="1">
    <source>
        <dbReference type="ARBA" id="ARBA00004328"/>
    </source>
</evidence>
<gene>
    <name evidence="3" type="ORF">D7I43_12920</name>
</gene>
<evidence type="ECO:0000313" key="4">
    <source>
        <dbReference type="Proteomes" id="UP000285744"/>
    </source>
</evidence>
<evidence type="ECO:0000313" key="3">
    <source>
        <dbReference type="EMBL" id="RKF26854.1"/>
    </source>
</evidence>
<protein>
    <submittedName>
        <fullName evidence="3">Phage major capsid protein</fullName>
    </submittedName>
</protein>
<dbReference type="SUPFAM" id="SSF56563">
    <property type="entry name" value="Major capsid protein gp5"/>
    <property type="match status" value="1"/>
</dbReference>